<accession>A0A6J5MCB6</accession>
<reference evidence="1" key="1">
    <citation type="submission" date="2020-04" db="EMBL/GenBank/DDBJ databases">
        <authorList>
            <person name="Chiriac C."/>
            <person name="Salcher M."/>
            <person name="Ghai R."/>
            <person name="Kavagutti S V."/>
        </authorList>
    </citation>
    <scope>NUCLEOTIDE SEQUENCE</scope>
</reference>
<protein>
    <submittedName>
        <fullName evidence="1">Uncharacterized protein</fullName>
    </submittedName>
</protein>
<name>A0A6J5MCB6_9CAUD</name>
<proteinExistence type="predicted"/>
<gene>
    <name evidence="1" type="ORF">UFOVP466_1</name>
</gene>
<dbReference type="EMBL" id="LR796439">
    <property type="protein sequence ID" value="CAB4143831.1"/>
    <property type="molecule type" value="Genomic_DNA"/>
</dbReference>
<evidence type="ECO:0000313" key="1">
    <source>
        <dbReference type="EMBL" id="CAB4143831.1"/>
    </source>
</evidence>
<sequence length="27" mass="2923">MPSTVYFLATGCSFGNIVVKNYDAVLL</sequence>
<organism evidence="1">
    <name type="scientific">uncultured Caudovirales phage</name>
    <dbReference type="NCBI Taxonomy" id="2100421"/>
    <lineage>
        <taxon>Viruses</taxon>
        <taxon>Duplodnaviria</taxon>
        <taxon>Heunggongvirae</taxon>
        <taxon>Uroviricota</taxon>
        <taxon>Caudoviricetes</taxon>
        <taxon>Peduoviridae</taxon>
        <taxon>Maltschvirus</taxon>
        <taxon>Maltschvirus maltsch</taxon>
    </lineage>
</organism>
<feature type="non-terminal residue" evidence="1">
    <location>
        <position position="27"/>
    </location>
</feature>